<feature type="domain" description="DUF1023" evidence="1">
    <location>
        <begin position="319"/>
        <end position="485"/>
    </location>
</feature>
<evidence type="ECO:0000259" key="1">
    <source>
        <dbReference type="Pfam" id="PF06259"/>
    </source>
</evidence>
<reference evidence="2" key="1">
    <citation type="journal article" date="2014" name="Int. J. Syst. Evol. Microbiol.">
        <title>Complete genome sequence of Corynebacterium casei LMG S-19264T (=DSM 44701T), isolated from a smear-ripened cheese.</title>
        <authorList>
            <consortium name="US DOE Joint Genome Institute (JGI-PGF)"/>
            <person name="Walter F."/>
            <person name="Albersmeier A."/>
            <person name="Kalinowski J."/>
            <person name="Ruckert C."/>
        </authorList>
    </citation>
    <scope>NUCLEOTIDE SEQUENCE</scope>
    <source>
        <strain evidence="2">CGMCC 4.7403</strain>
    </source>
</reference>
<sequence>MISLQELKDLKLTELVDAARGWSEISKKAYSSRDRVNNEIVATLTDTQESMSAVAAVIRLGTLSRNYQYIHTECGLVSAALHGLAEELAAPQRRLLDALAEAESMNFEVFDDGSVRYPAAKSSDTELPGDTVSGADDFFSRTLRTTVAAATMNPNATLAQGIANRIATALSEANSIDEQYSAAVSKLKAAEGLEVTDATWADVSADASAVHGAVDDVLKDDIPTDKSAAERKEWWDGLSEEDRIAYMAIYPDTIGNMDGIPAVARDEANRTYLPQLMGKLEAQGSEDAQTKLAGLRKINDQLLAGSNPPMFLLGIGDEGQGRAIVSYGNPDTSRNVSAYVPGLSTKLDGEFADGTLKRARDTAIGARRIDPSSASIVWLGYDAPLGADVGFTDDAERGAPAYQNFMSGIAAANENADPHVTAIGHSYGSLTVGTASQQPGGMPDVDDYILLGSPGVGVDRAEDLGVSKEHVFVGAAGNDLVTHAPSGGSVAGGAIGAAAGFAVGGPVGAGVGLAVGSDLGDPGDDDNWFGTDPVNEEFGAIRMRTDDGPFPIPHAFDAHSNYFDPEIDLTSAENIAKIVAGNGDEVIREDHR</sequence>
<dbReference type="AlphaFoldDB" id="A0A919GNT1"/>
<comment type="caution">
    <text evidence="2">The sequence shown here is derived from an EMBL/GenBank/DDBJ whole genome shotgun (WGS) entry which is preliminary data.</text>
</comment>
<dbReference type="EMBL" id="BNAT01000007">
    <property type="protein sequence ID" value="GHH87090.1"/>
    <property type="molecule type" value="Genomic_DNA"/>
</dbReference>
<reference evidence="2" key="2">
    <citation type="submission" date="2020-09" db="EMBL/GenBank/DDBJ databases">
        <authorList>
            <person name="Sun Q."/>
            <person name="Zhou Y."/>
        </authorList>
    </citation>
    <scope>NUCLEOTIDE SEQUENCE</scope>
    <source>
        <strain evidence="2">CGMCC 4.7403</strain>
    </source>
</reference>
<dbReference type="Pfam" id="PF06259">
    <property type="entry name" value="Abhydrolase_8"/>
    <property type="match status" value="1"/>
</dbReference>
<evidence type="ECO:0000313" key="3">
    <source>
        <dbReference type="Proteomes" id="UP000603227"/>
    </source>
</evidence>
<evidence type="ECO:0000313" key="2">
    <source>
        <dbReference type="EMBL" id="GHH87090.1"/>
    </source>
</evidence>
<proteinExistence type="predicted"/>
<accession>A0A919GNT1</accession>
<protein>
    <recommendedName>
        <fullName evidence="1">DUF1023 domain-containing protein</fullName>
    </recommendedName>
</protein>
<dbReference type="SUPFAM" id="SSF53474">
    <property type="entry name" value="alpha/beta-Hydrolases"/>
    <property type="match status" value="1"/>
</dbReference>
<dbReference type="InterPro" id="IPR029058">
    <property type="entry name" value="AB_hydrolase_fold"/>
</dbReference>
<keyword evidence="3" id="KW-1185">Reference proteome</keyword>
<name>A0A919GNT1_9ACTN</name>
<dbReference type="RefSeq" id="WP_189782642.1">
    <property type="nucleotide sequence ID" value="NZ_BNAT01000007.1"/>
</dbReference>
<organism evidence="2 3">
    <name type="scientific">Streptomyces capitiformicae</name>
    <dbReference type="NCBI Taxonomy" id="2014920"/>
    <lineage>
        <taxon>Bacteria</taxon>
        <taxon>Bacillati</taxon>
        <taxon>Actinomycetota</taxon>
        <taxon>Actinomycetes</taxon>
        <taxon>Kitasatosporales</taxon>
        <taxon>Streptomycetaceae</taxon>
        <taxon>Streptomyces</taxon>
    </lineage>
</organism>
<dbReference type="Gene3D" id="3.40.50.1820">
    <property type="entry name" value="alpha/beta hydrolase"/>
    <property type="match status" value="1"/>
</dbReference>
<dbReference type="Proteomes" id="UP000603227">
    <property type="component" value="Unassembled WGS sequence"/>
</dbReference>
<dbReference type="InterPro" id="IPR010427">
    <property type="entry name" value="DUF1023"/>
</dbReference>
<gene>
    <name evidence="2" type="ORF">GCM10017771_26860</name>
</gene>